<gene>
    <name evidence="4" type="ORF">C8N35_11175</name>
</gene>
<comment type="caution">
    <text evidence="4">The sequence shown here is derived from an EMBL/GenBank/DDBJ whole genome shotgun (WGS) entry which is preliminary data.</text>
</comment>
<evidence type="ECO:0000256" key="1">
    <source>
        <dbReference type="SAM" id="MobiDB-lite"/>
    </source>
</evidence>
<accession>A0A2T5UYP0</accession>
<dbReference type="Gene3D" id="3.40.50.720">
    <property type="entry name" value="NAD(P)-binding Rossmann-like Domain"/>
    <property type="match status" value="1"/>
</dbReference>
<dbReference type="EMBL" id="QAYG01000011">
    <property type="protein sequence ID" value="PTW56612.1"/>
    <property type="molecule type" value="Genomic_DNA"/>
</dbReference>
<evidence type="ECO:0000259" key="2">
    <source>
        <dbReference type="Pfam" id="PF01796"/>
    </source>
</evidence>
<dbReference type="InterPro" id="IPR052513">
    <property type="entry name" value="Thioester_dehydratase-like"/>
</dbReference>
<reference evidence="4 5" key="1">
    <citation type="submission" date="2018-04" db="EMBL/GenBank/DDBJ databases">
        <title>Genomic Encyclopedia of Archaeal and Bacterial Type Strains, Phase II (KMG-II): from individual species to whole genera.</title>
        <authorList>
            <person name="Goeker M."/>
        </authorList>
    </citation>
    <scope>NUCLEOTIDE SEQUENCE [LARGE SCALE GENOMIC DNA]</scope>
    <source>
        <strain evidence="4 5">DSM 23382</strain>
    </source>
</reference>
<dbReference type="Pfam" id="PF12172">
    <property type="entry name" value="zf-ChsH2"/>
    <property type="match status" value="1"/>
</dbReference>
<dbReference type="Proteomes" id="UP000244081">
    <property type="component" value="Unassembled WGS sequence"/>
</dbReference>
<dbReference type="Pfam" id="PF01796">
    <property type="entry name" value="OB_ChsH2_C"/>
    <property type="match status" value="1"/>
</dbReference>
<evidence type="ECO:0000259" key="3">
    <source>
        <dbReference type="Pfam" id="PF12172"/>
    </source>
</evidence>
<dbReference type="InterPro" id="IPR012340">
    <property type="entry name" value="NA-bd_OB-fold"/>
</dbReference>
<dbReference type="SUPFAM" id="SSF51735">
    <property type="entry name" value="NAD(P)-binding Rossmann-fold domains"/>
    <property type="match status" value="1"/>
</dbReference>
<dbReference type="RefSeq" id="WP_107991649.1">
    <property type="nucleotide sequence ID" value="NZ_QAYG01000011.1"/>
</dbReference>
<sequence length="413" mass="44029">MTDPIVRPPKKDPQKVTRPPELPPLQRSRAALAMSAAASRGAFELQCCKACGAWMYPARDACPECLSVDLAWKPAPDGGEVIAETTIRTTVDLYFRQRTPWRVAMVKLDCGPSVVCHLHGDVEVPGRVRMTAQLDKGGNAVIMALPAKRTPNMADDPELRELTASPKHRRVLVTDGRSAVGQAVVEALVNAGAALVFVGIAEPWKPYPGEDRLKAHENVQTFAFDLTDTTSVQDLAGEIGGKTDILINTADHVRPGGILSAPGMITAKDSFDVNVFGLQRLAQAFGPGMVGRGADGTNSAAAFLDVLPVYALANTPDFGIHSATAAARLSMLQCLRSEMRAGGVRVMSVFTGPIEDDWRQPVPPPKVAPGQIAKAVIAALEGGIEDSFVGDVAKDVATRFRQDAKVLERELGA</sequence>
<evidence type="ECO:0000313" key="5">
    <source>
        <dbReference type="Proteomes" id="UP000244081"/>
    </source>
</evidence>
<dbReference type="InterPro" id="IPR002347">
    <property type="entry name" value="SDR_fam"/>
</dbReference>
<dbReference type="PANTHER" id="PTHR34075">
    <property type="entry name" value="BLR3430 PROTEIN"/>
    <property type="match status" value="1"/>
</dbReference>
<proteinExistence type="predicted"/>
<dbReference type="InterPro" id="IPR022002">
    <property type="entry name" value="ChsH2_Znr"/>
</dbReference>
<name>A0A2T5UYP0_9HYPH</name>
<dbReference type="OrthoDB" id="7323764at2"/>
<feature type="domain" description="ChsH2 rubredoxin-like zinc ribbon" evidence="3">
    <location>
        <begin position="36"/>
        <end position="67"/>
    </location>
</feature>
<feature type="region of interest" description="Disordered" evidence="1">
    <location>
        <begin position="1"/>
        <end position="23"/>
    </location>
</feature>
<dbReference type="AlphaFoldDB" id="A0A2T5UYP0"/>
<dbReference type="SUPFAM" id="SSF50249">
    <property type="entry name" value="Nucleic acid-binding proteins"/>
    <property type="match status" value="1"/>
</dbReference>
<dbReference type="PRINTS" id="PR00081">
    <property type="entry name" value="GDHRDH"/>
</dbReference>
<organism evidence="4 5">
    <name type="scientific">Breoghania corrubedonensis</name>
    <dbReference type="NCBI Taxonomy" id="665038"/>
    <lineage>
        <taxon>Bacteria</taxon>
        <taxon>Pseudomonadati</taxon>
        <taxon>Pseudomonadota</taxon>
        <taxon>Alphaproteobacteria</taxon>
        <taxon>Hyphomicrobiales</taxon>
        <taxon>Stappiaceae</taxon>
        <taxon>Breoghania</taxon>
    </lineage>
</organism>
<dbReference type="PANTHER" id="PTHR34075:SF5">
    <property type="entry name" value="BLR3430 PROTEIN"/>
    <property type="match status" value="1"/>
</dbReference>
<dbReference type="InterPro" id="IPR036291">
    <property type="entry name" value="NAD(P)-bd_dom_sf"/>
</dbReference>
<dbReference type="Pfam" id="PF00106">
    <property type="entry name" value="adh_short"/>
    <property type="match status" value="1"/>
</dbReference>
<protein>
    <submittedName>
        <fullName evidence="4">Short-subunit dehydrogenase</fullName>
    </submittedName>
</protein>
<evidence type="ECO:0000313" key="4">
    <source>
        <dbReference type="EMBL" id="PTW56612.1"/>
    </source>
</evidence>
<dbReference type="InterPro" id="IPR002878">
    <property type="entry name" value="ChsH2_C"/>
</dbReference>
<feature type="domain" description="ChsH2 C-terminal OB-fold" evidence="2">
    <location>
        <begin position="72"/>
        <end position="131"/>
    </location>
</feature>
<keyword evidence="5" id="KW-1185">Reference proteome</keyword>